<evidence type="ECO:0000313" key="1">
    <source>
        <dbReference type="EnsemblPlants" id="Solyc09g075770.2.1"/>
    </source>
</evidence>
<proteinExistence type="predicted"/>
<dbReference type="AlphaFoldDB" id="A0A3Q7I654"/>
<evidence type="ECO:0000313" key="2">
    <source>
        <dbReference type="Proteomes" id="UP000004994"/>
    </source>
</evidence>
<dbReference type="Gramene" id="Solyc09g075770.2.1">
    <property type="protein sequence ID" value="Solyc09g075770.2.1"/>
    <property type="gene ID" value="Solyc09g075770.2"/>
</dbReference>
<protein>
    <submittedName>
        <fullName evidence="1">Uncharacterized protein</fullName>
    </submittedName>
</protein>
<keyword evidence="2" id="KW-1185">Reference proteome</keyword>
<reference evidence="1" key="1">
    <citation type="journal article" date="2012" name="Nature">
        <title>The tomato genome sequence provides insights into fleshy fruit evolution.</title>
        <authorList>
            <consortium name="Tomato Genome Consortium"/>
        </authorList>
    </citation>
    <scope>NUCLEOTIDE SEQUENCE [LARGE SCALE GENOMIC DNA]</scope>
    <source>
        <strain evidence="1">cv. Heinz 1706</strain>
    </source>
</reference>
<reference evidence="1" key="2">
    <citation type="submission" date="2019-01" db="UniProtKB">
        <authorList>
            <consortium name="EnsemblPlants"/>
        </authorList>
    </citation>
    <scope>IDENTIFICATION</scope>
    <source>
        <strain evidence="1">cv. Heinz 1706</strain>
    </source>
</reference>
<dbReference type="InParanoid" id="A0A3Q7I654"/>
<name>A0A3Q7I654_SOLLC</name>
<dbReference type="EnsemblPlants" id="Solyc09g075770.2.1">
    <property type="protein sequence ID" value="Solyc09g075770.2.1"/>
    <property type="gene ID" value="Solyc09g075770.2"/>
</dbReference>
<organism evidence="1">
    <name type="scientific">Solanum lycopersicum</name>
    <name type="common">Tomato</name>
    <name type="synonym">Lycopersicon esculentum</name>
    <dbReference type="NCBI Taxonomy" id="4081"/>
    <lineage>
        <taxon>Eukaryota</taxon>
        <taxon>Viridiplantae</taxon>
        <taxon>Streptophyta</taxon>
        <taxon>Embryophyta</taxon>
        <taxon>Tracheophyta</taxon>
        <taxon>Spermatophyta</taxon>
        <taxon>Magnoliopsida</taxon>
        <taxon>eudicotyledons</taxon>
        <taxon>Gunneridae</taxon>
        <taxon>Pentapetalae</taxon>
        <taxon>asterids</taxon>
        <taxon>lamiids</taxon>
        <taxon>Solanales</taxon>
        <taxon>Solanaceae</taxon>
        <taxon>Solanoideae</taxon>
        <taxon>Solaneae</taxon>
        <taxon>Solanum</taxon>
        <taxon>Solanum subgen. Lycopersicon</taxon>
    </lineage>
</organism>
<dbReference type="Proteomes" id="UP000004994">
    <property type="component" value="Chromosome 9"/>
</dbReference>
<sequence>MIFFKKIVGVFEIIFVKVKQSLRPKLGDSPLTGISNLYCNVPNLDEVCYRGVRKTSWEKWTTEITYLIRGSSVNNNEVVSKIEGINNFLEDNPPKYQRLSYLGG</sequence>
<accession>A0A3Q7I654</accession>